<evidence type="ECO:0000256" key="8">
    <source>
        <dbReference type="ARBA" id="ARBA00022989"/>
    </source>
</evidence>
<feature type="transmembrane region" description="Helical" evidence="10">
    <location>
        <begin position="154"/>
        <end position="173"/>
    </location>
</feature>
<dbReference type="Pfam" id="PF00005">
    <property type="entry name" value="ABC_tran"/>
    <property type="match status" value="1"/>
</dbReference>
<dbReference type="InterPro" id="IPR001851">
    <property type="entry name" value="ABC_transp_permease"/>
</dbReference>
<dbReference type="InterPro" id="IPR003439">
    <property type="entry name" value="ABC_transporter-like_ATP-bd"/>
</dbReference>
<keyword evidence="7 12" id="KW-0067">ATP-binding</keyword>
<dbReference type="GO" id="GO:0015658">
    <property type="term" value="F:branched-chain amino acid transmembrane transporter activity"/>
    <property type="evidence" value="ECO:0007669"/>
    <property type="project" value="InterPro"/>
</dbReference>
<evidence type="ECO:0000313" key="13">
    <source>
        <dbReference type="Proteomes" id="UP000247772"/>
    </source>
</evidence>
<keyword evidence="6" id="KW-0547">Nucleotide-binding</keyword>
<reference evidence="12 13" key="1">
    <citation type="submission" date="2018-06" db="EMBL/GenBank/DDBJ databases">
        <title>Genomic Encyclopedia of Type Strains, Phase IV (KMG-V): Genome sequencing to study the core and pangenomes of soil and plant-associated prokaryotes.</title>
        <authorList>
            <person name="Whitman W."/>
        </authorList>
    </citation>
    <scope>NUCLEOTIDE SEQUENCE [LARGE SCALE GENOMIC DNA]</scope>
    <source>
        <strain evidence="12 13">SRCL-318</strain>
    </source>
</reference>
<sequence>MLNVLRQYGLGGDIALVILALASWLIPPYYVFTLTSAILTALLCLSIGLTAERAGIISLCQLAFAGIGAWVAMWLCVHIPACPIVVDMLAAGAGTAAVALLVSLPTLRVRGINLAIITLALALAVNVVLTHTDFPGMMEGLSFERPGWLSSDRAFLVFCIVVAVIISRALVWLEQRPFGAAWFAARYSERAAAALGTNVSHSKISAFTLGGFIAGIAGALLTMQLGSVTAHNFEPYGSLVLFALAVLARSRFLTGALVAGLLTWFTPQVLTWMGLGEWKDIGDLLFAVGAIHALSRQDRGRPVASAQPGPLIVAATAPVTDGELTRSSAGTLEVHNLTLRYGAVVALSNVSFKLSPGKVTGLVGPNGAGKSSLVDVVSGFVRSQEGSICLDGVALDALRPHDRASTGLRRTFQQGRAVPELTVRQYVRLASGGRLVEAELDAILQMLACPDDGIFIGSVDVGTRRLIEIAGALSARPHVLLLDEPAAGMSTLESDNLARVIQRLPRLFGCTVLLIEHDLNLIRNVCSELLVLEFGKIIAAGPVEETLAQPHVIEAYVGAST</sequence>
<dbReference type="InterPro" id="IPR043428">
    <property type="entry name" value="LivM-like"/>
</dbReference>
<dbReference type="SMART" id="SM00382">
    <property type="entry name" value="AAA"/>
    <property type="match status" value="1"/>
</dbReference>
<protein>
    <submittedName>
        <fullName evidence="12">Amino acid/amide ABC transporter membrane protein 2 (HAAT family) /amino acid/amide ABC transporter ATP-binding protein 1 (HAAT family)</fullName>
    </submittedName>
</protein>
<dbReference type="CDD" id="cd06581">
    <property type="entry name" value="TM_PBP1_LivM_like"/>
    <property type="match status" value="1"/>
</dbReference>
<dbReference type="PANTHER" id="PTHR45772">
    <property type="entry name" value="CONSERVED COMPONENT OF ABC TRANSPORTER FOR NATURAL AMINO ACIDS-RELATED"/>
    <property type="match status" value="1"/>
</dbReference>
<keyword evidence="4" id="KW-0997">Cell inner membrane</keyword>
<evidence type="ECO:0000256" key="4">
    <source>
        <dbReference type="ARBA" id="ARBA00022519"/>
    </source>
</evidence>
<keyword evidence="9 10" id="KW-0472">Membrane</keyword>
<evidence type="ECO:0000313" key="12">
    <source>
        <dbReference type="EMBL" id="PYE21480.1"/>
    </source>
</evidence>
<dbReference type="EMBL" id="QJSQ01000014">
    <property type="protein sequence ID" value="PYE21480.1"/>
    <property type="molecule type" value="Genomic_DNA"/>
</dbReference>
<dbReference type="GO" id="GO:0005524">
    <property type="term" value="F:ATP binding"/>
    <property type="evidence" value="ECO:0007669"/>
    <property type="project" value="UniProtKB-KW"/>
</dbReference>
<dbReference type="SUPFAM" id="SSF52540">
    <property type="entry name" value="P-loop containing nucleoside triphosphate hydrolases"/>
    <property type="match status" value="1"/>
</dbReference>
<dbReference type="AlphaFoldDB" id="A0A2V4TZT7"/>
<proteinExistence type="predicted"/>
<dbReference type="Gene3D" id="3.40.50.300">
    <property type="entry name" value="P-loop containing nucleotide triphosphate hydrolases"/>
    <property type="match status" value="1"/>
</dbReference>
<keyword evidence="2" id="KW-0813">Transport</keyword>
<comment type="subcellular location">
    <subcellularLocation>
        <location evidence="1">Cell membrane</location>
        <topology evidence="1">Multi-pass membrane protein</topology>
    </subcellularLocation>
</comment>
<evidence type="ECO:0000256" key="6">
    <source>
        <dbReference type="ARBA" id="ARBA00022741"/>
    </source>
</evidence>
<dbReference type="RefSeq" id="WP_110855808.1">
    <property type="nucleotide sequence ID" value="NZ_QJSQ01000014.1"/>
</dbReference>
<feature type="transmembrane region" description="Helical" evidence="10">
    <location>
        <begin position="114"/>
        <end position="134"/>
    </location>
</feature>
<evidence type="ECO:0000256" key="10">
    <source>
        <dbReference type="SAM" id="Phobius"/>
    </source>
</evidence>
<dbReference type="PROSITE" id="PS50893">
    <property type="entry name" value="ABC_TRANSPORTER_2"/>
    <property type="match status" value="1"/>
</dbReference>
<keyword evidence="3" id="KW-1003">Cell membrane</keyword>
<dbReference type="InterPro" id="IPR003593">
    <property type="entry name" value="AAA+_ATPase"/>
</dbReference>
<gene>
    <name evidence="12" type="ORF">C7410_114121</name>
</gene>
<dbReference type="GO" id="GO:0005886">
    <property type="term" value="C:plasma membrane"/>
    <property type="evidence" value="ECO:0007669"/>
    <property type="project" value="UniProtKB-SubCell"/>
</dbReference>
<evidence type="ECO:0000256" key="9">
    <source>
        <dbReference type="ARBA" id="ARBA00023136"/>
    </source>
</evidence>
<feature type="transmembrane region" description="Helical" evidence="10">
    <location>
        <begin position="56"/>
        <end position="75"/>
    </location>
</feature>
<feature type="transmembrane region" description="Helical" evidence="10">
    <location>
        <begin position="7"/>
        <end position="26"/>
    </location>
</feature>
<evidence type="ECO:0000259" key="11">
    <source>
        <dbReference type="PROSITE" id="PS50893"/>
    </source>
</evidence>
<dbReference type="GO" id="GO:0016887">
    <property type="term" value="F:ATP hydrolysis activity"/>
    <property type="evidence" value="ECO:0007669"/>
    <property type="project" value="InterPro"/>
</dbReference>
<evidence type="ECO:0000256" key="2">
    <source>
        <dbReference type="ARBA" id="ARBA00022448"/>
    </source>
</evidence>
<feature type="transmembrane region" description="Helical" evidence="10">
    <location>
        <begin position="32"/>
        <end position="49"/>
    </location>
</feature>
<name>A0A2V4TZT7_9BURK</name>
<dbReference type="InterPro" id="IPR027417">
    <property type="entry name" value="P-loop_NTPase"/>
</dbReference>
<feature type="domain" description="ABC transporter" evidence="11">
    <location>
        <begin position="332"/>
        <end position="559"/>
    </location>
</feature>
<evidence type="ECO:0000256" key="5">
    <source>
        <dbReference type="ARBA" id="ARBA00022692"/>
    </source>
</evidence>
<dbReference type="Pfam" id="PF02653">
    <property type="entry name" value="BPD_transp_2"/>
    <property type="match status" value="1"/>
</dbReference>
<feature type="transmembrane region" description="Helical" evidence="10">
    <location>
        <begin position="81"/>
        <end position="102"/>
    </location>
</feature>
<organism evidence="12 13">
    <name type="scientific">Paraburkholderia silvatlantica</name>
    <dbReference type="NCBI Taxonomy" id="321895"/>
    <lineage>
        <taxon>Bacteria</taxon>
        <taxon>Pseudomonadati</taxon>
        <taxon>Pseudomonadota</taxon>
        <taxon>Betaproteobacteria</taxon>
        <taxon>Burkholderiales</taxon>
        <taxon>Burkholderiaceae</taxon>
        <taxon>Paraburkholderia</taxon>
    </lineage>
</organism>
<evidence type="ECO:0000256" key="3">
    <source>
        <dbReference type="ARBA" id="ARBA00022475"/>
    </source>
</evidence>
<accession>A0A2V4TZT7</accession>
<keyword evidence="5 10" id="KW-0812">Transmembrane</keyword>
<dbReference type="OrthoDB" id="9805029at2"/>
<dbReference type="InterPro" id="IPR051120">
    <property type="entry name" value="ABC_AA/LPS_Transport"/>
</dbReference>
<dbReference type="Proteomes" id="UP000247772">
    <property type="component" value="Unassembled WGS sequence"/>
</dbReference>
<evidence type="ECO:0000256" key="1">
    <source>
        <dbReference type="ARBA" id="ARBA00004651"/>
    </source>
</evidence>
<keyword evidence="8 10" id="KW-1133">Transmembrane helix</keyword>
<evidence type="ECO:0000256" key="7">
    <source>
        <dbReference type="ARBA" id="ARBA00022840"/>
    </source>
</evidence>
<feature type="transmembrane region" description="Helical" evidence="10">
    <location>
        <begin position="239"/>
        <end position="265"/>
    </location>
</feature>
<feature type="transmembrane region" description="Helical" evidence="10">
    <location>
        <begin position="206"/>
        <end position="227"/>
    </location>
</feature>
<comment type="caution">
    <text evidence="12">The sequence shown here is derived from an EMBL/GenBank/DDBJ whole genome shotgun (WGS) entry which is preliminary data.</text>
</comment>